<dbReference type="eggNOG" id="COG3454">
    <property type="taxonomic scope" value="Bacteria"/>
</dbReference>
<dbReference type="STRING" id="1367847.JCM7686_2455"/>
<sequence length="378" mass="40070">MRQLPPLRLTGATILRDGELRQRSVAIERGRISKGPLPAVELDGYLILPGIIDLMGEIPAMTAPSTPTTLLRAQQVAAAQAGITTGWIALPWSWNLGPDGAARTAALLIAMNHPSGPVDLRPALRVEVSRTSDGARLIDLIGQHRPKLIYFENRREALVDLRLKNPTGFEEAARQFGLSAAGLSAALDAVQSHLREIPRHLCRVAEAMDAIGGSYGSLDDAGGDVRETYSMIGARLATCPLSYSAAAVARAMDNPVLLAPRSDALANDLIRSGMVSGLVSRGEGAEIAQRALALSGADLAGLPKIWPLVSSRPAEICGLADRGTLDHGRRADLVIIRRDSRQVEATICAGRLAYAEGEAKARFDAILGGPDQRATAAE</sequence>
<dbReference type="GO" id="GO:0008448">
    <property type="term" value="F:N-acetylglucosamine-6-phosphate deacetylase activity"/>
    <property type="evidence" value="ECO:0007669"/>
    <property type="project" value="TreeGrafter"/>
</dbReference>
<name>S5YDJ9_PARAH</name>
<dbReference type="AlphaFoldDB" id="S5YDJ9"/>
<dbReference type="HOGENOM" id="CLU_060303_1_0_5"/>
<gene>
    <name evidence="2" type="ORF">JCM7686_2455</name>
</gene>
<keyword evidence="3" id="KW-1185">Reference proteome</keyword>
<reference evidence="2 3" key="1">
    <citation type="journal article" date="2014" name="BMC Genomics">
        <title>Architecture and functions of a multipartite genome of the methylotrophic bacterium Paracoccus aminophilus JCM 7686, containing primary and secondary chromids.</title>
        <authorList>
            <person name="Dziewit L."/>
            <person name="Czarnecki J."/>
            <person name="Wibberg D."/>
            <person name="Radlinska M."/>
            <person name="Mrozek P."/>
            <person name="Szymczak M."/>
            <person name="Schluter A."/>
            <person name="Puhler A."/>
            <person name="Bartosik D."/>
        </authorList>
    </citation>
    <scope>NUCLEOTIDE SEQUENCE [LARGE SCALE GENOMIC DNA]</scope>
    <source>
        <strain evidence="2">JCM 7686</strain>
    </source>
</reference>
<dbReference type="EMBL" id="CP006650">
    <property type="protein sequence ID" value="AGT09523.1"/>
    <property type="molecule type" value="Genomic_DNA"/>
</dbReference>
<dbReference type="KEGG" id="pami:JCM7686_2455"/>
<proteinExistence type="predicted"/>
<dbReference type="SUPFAM" id="SSF51338">
    <property type="entry name" value="Composite domain of metallo-dependent hydrolases"/>
    <property type="match status" value="1"/>
</dbReference>
<dbReference type="Gene3D" id="2.30.40.10">
    <property type="entry name" value="Urease, subunit C, domain 1"/>
    <property type="match status" value="1"/>
</dbReference>
<dbReference type="PATRIC" id="fig|1367847.3.peg.2457"/>
<accession>S5YDJ9</accession>
<organism evidence="2 3">
    <name type="scientific">Paracoccus aminophilus JCM 7686</name>
    <dbReference type="NCBI Taxonomy" id="1367847"/>
    <lineage>
        <taxon>Bacteria</taxon>
        <taxon>Pseudomonadati</taxon>
        <taxon>Pseudomonadota</taxon>
        <taxon>Alphaproteobacteria</taxon>
        <taxon>Rhodobacterales</taxon>
        <taxon>Paracoccaceae</taxon>
        <taxon>Paracoccus</taxon>
    </lineage>
</organism>
<evidence type="ECO:0000313" key="3">
    <source>
        <dbReference type="Proteomes" id="UP000015480"/>
    </source>
</evidence>
<dbReference type="PANTHER" id="PTHR11113">
    <property type="entry name" value="N-ACETYLGLUCOSAMINE-6-PHOSPHATE DEACETYLASE"/>
    <property type="match status" value="1"/>
</dbReference>
<dbReference type="OrthoDB" id="9785413at2"/>
<dbReference type="Proteomes" id="UP000015480">
    <property type="component" value="Chromosome"/>
</dbReference>
<evidence type="ECO:0000313" key="2">
    <source>
        <dbReference type="EMBL" id="AGT09523.1"/>
    </source>
</evidence>
<evidence type="ECO:0000256" key="1">
    <source>
        <dbReference type="ARBA" id="ARBA00022801"/>
    </source>
</evidence>
<dbReference type="RefSeq" id="WP_020951161.1">
    <property type="nucleotide sequence ID" value="NC_022041.1"/>
</dbReference>
<dbReference type="PANTHER" id="PTHR11113:SF14">
    <property type="entry name" value="N-ACETYLGLUCOSAMINE-6-PHOSPHATE DEACETYLASE"/>
    <property type="match status" value="1"/>
</dbReference>
<dbReference type="GO" id="GO:0006046">
    <property type="term" value="P:N-acetylglucosamine catabolic process"/>
    <property type="evidence" value="ECO:0007669"/>
    <property type="project" value="TreeGrafter"/>
</dbReference>
<protein>
    <submittedName>
        <fullName evidence="2">Alkylphosphonate utilization protein</fullName>
    </submittedName>
</protein>
<keyword evidence="1" id="KW-0378">Hydrolase</keyword>
<dbReference type="Gene3D" id="3.20.20.140">
    <property type="entry name" value="Metal-dependent hydrolases"/>
    <property type="match status" value="1"/>
</dbReference>
<dbReference type="InterPro" id="IPR011059">
    <property type="entry name" value="Metal-dep_hydrolase_composite"/>
</dbReference>